<dbReference type="eggNOG" id="COG0105">
    <property type="taxonomic scope" value="Bacteria"/>
</dbReference>
<dbReference type="OrthoDB" id="9801161at2"/>
<dbReference type="GO" id="GO:0046872">
    <property type="term" value="F:metal ion binding"/>
    <property type="evidence" value="ECO:0007669"/>
    <property type="project" value="UniProtKB-KW"/>
</dbReference>
<feature type="binding site" evidence="13 14">
    <location>
        <position position="93"/>
    </location>
    <ligand>
        <name>ATP</name>
        <dbReference type="ChEBI" id="CHEBI:30616"/>
    </ligand>
</feature>
<evidence type="ECO:0000313" key="19">
    <source>
        <dbReference type="Proteomes" id="UP000029692"/>
    </source>
</evidence>
<dbReference type="Gene3D" id="3.30.70.141">
    <property type="entry name" value="Nucleoside diphosphate kinase-like domain"/>
    <property type="match status" value="1"/>
</dbReference>
<dbReference type="GO" id="GO:0005737">
    <property type="term" value="C:cytoplasm"/>
    <property type="evidence" value="ECO:0007669"/>
    <property type="project" value="UniProtKB-SubCell"/>
</dbReference>
<evidence type="ECO:0000256" key="10">
    <source>
        <dbReference type="ARBA" id="ARBA00022840"/>
    </source>
</evidence>
<gene>
    <name evidence="13" type="primary">ndk</name>
    <name evidence="18" type="ORF">DC28_12475</name>
</gene>
<name>A0A098QUK8_9SPIO</name>
<dbReference type="NCBIfam" id="NF001908">
    <property type="entry name" value="PRK00668.1"/>
    <property type="match status" value="1"/>
</dbReference>
<dbReference type="GO" id="GO:0006228">
    <property type="term" value="P:UTP biosynthetic process"/>
    <property type="evidence" value="ECO:0007669"/>
    <property type="project" value="UniProtKB-UniRule"/>
</dbReference>
<evidence type="ECO:0000256" key="14">
    <source>
        <dbReference type="PROSITE-ProRule" id="PRU00706"/>
    </source>
</evidence>
<accession>A0A098QUK8</accession>
<feature type="binding site" evidence="13 14">
    <location>
        <position position="114"/>
    </location>
    <ligand>
        <name>ATP</name>
        <dbReference type="ChEBI" id="CHEBI:30616"/>
    </ligand>
</feature>
<feature type="binding site" evidence="13 14">
    <location>
        <position position="87"/>
    </location>
    <ligand>
        <name>ATP</name>
        <dbReference type="ChEBI" id="CHEBI:30616"/>
    </ligand>
</feature>
<evidence type="ECO:0000256" key="7">
    <source>
        <dbReference type="ARBA" id="ARBA00022723"/>
    </source>
</evidence>
<reference evidence="18 19" key="1">
    <citation type="submission" date="2014-05" db="EMBL/GenBank/DDBJ databases">
        <title>De novo Genome Sequence of Spirocheata sp.</title>
        <authorList>
            <person name="Shivani Y."/>
            <person name="Subhash Y."/>
            <person name="Tushar L."/>
            <person name="Sasikala C."/>
            <person name="Ramana C.V."/>
        </authorList>
    </citation>
    <scope>NUCLEOTIDE SEQUENCE [LARGE SCALE GENOMIC DNA]</scope>
    <source>
        <strain evidence="18 19">JC230</strain>
    </source>
</reference>
<comment type="caution">
    <text evidence="18">The sequence shown here is derived from an EMBL/GenBank/DDBJ whole genome shotgun (WGS) entry which is preliminary data.</text>
</comment>
<dbReference type="GO" id="GO:0006241">
    <property type="term" value="P:CTP biosynthetic process"/>
    <property type="evidence" value="ECO:0007669"/>
    <property type="project" value="UniProtKB-UniRule"/>
</dbReference>
<dbReference type="GO" id="GO:0006183">
    <property type="term" value="P:GTP biosynthetic process"/>
    <property type="evidence" value="ECO:0007669"/>
    <property type="project" value="UniProtKB-UniRule"/>
</dbReference>
<evidence type="ECO:0000256" key="15">
    <source>
        <dbReference type="RuleBase" id="RU004011"/>
    </source>
</evidence>
<dbReference type="GO" id="GO:0005524">
    <property type="term" value="F:ATP binding"/>
    <property type="evidence" value="ECO:0007669"/>
    <property type="project" value="UniProtKB-UniRule"/>
</dbReference>
<dbReference type="Pfam" id="PF00334">
    <property type="entry name" value="NDK"/>
    <property type="match status" value="1"/>
</dbReference>
<evidence type="ECO:0000256" key="11">
    <source>
        <dbReference type="ARBA" id="ARBA00022842"/>
    </source>
</evidence>
<keyword evidence="11 13" id="KW-0460">Magnesium</keyword>
<feature type="binding site" evidence="13 14">
    <location>
        <position position="59"/>
    </location>
    <ligand>
        <name>ATP</name>
        <dbReference type="ChEBI" id="CHEBI:30616"/>
    </ligand>
</feature>
<evidence type="ECO:0000256" key="4">
    <source>
        <dbReference type="ARBA" id="ARBA00017632"/>
    </source>
</evidence>
<dbReference type="Proteomes" id="UP000029692">
    <property type="component" value="Unassembled WGS sequence"/>
</dbReference>
<dbReference type="InterPro" id="IPR034907">
    <property type="entry name" value="NDK-like_dom"/>
</dbReference>
<comment type="catalytic activity">
    <reaction evidence="13 16">
        <text>a 2'-deoxyribonucleoside 5'-diphosphate + ATP = a 2'-deoxyribonucleoside 5'-triphosphate + ADP</text>
        <dbReference type="Rhea" id="RHEA:44640"/>
        <dbReference type="ChEBI" id="CHEBI:30616"/>
        <dbReference type="ChEBI" id="CHEBI:61560"/>
        <dbReference type="ChEBI" id="CHEBI:73316"/>
        <dbReference type="ChEBI" id="CHEBI:456216"/>
        <dbReference type="EC" id="2.7.4.6"/>
    </reaction>
</comment>
<sequence length="150" mass="17116">MSYQRTFAMLKPGVLQRRISGDIISRIDRKGLKILALKMMVIDKPLAERHYAEHQDKPFFTELVSYMTSGPVLAMVLAGEHAVHQLRVLCGPTNPDQAPPGTIRGDFSEIMNRNVIHASDSPESAEREIGLFFTDQEIHEYEDDNDKWIY</sequence>
<comment type="function">
    <text evidence="13">Major role in the synthesis of nucleoside triphosphates other than ATP. The ATP gamma phosphate is transferred to the NDP beta phosphate via a ping-pong mechanism, using a phosphorylated active-site intermediate.</text>
</comment>
<evidence type="ECO:0000256" key="5">
    <source>
        <dbReference type="ARBA" id="ARBA00022553"/>
    </source>
</evidence>
<evidence type="ECO:0000256" key="1">
    <source>
        <dbReference type="ARBA" id="ARBA00001946"/>
    </source>
</evidence>
<dbReference type="SUPFAM" id="SSF54919">
    <property type="entry name" value="Nucleoside diphosphate kinase, NDK"/>
    <property type="match status" value="1"/>
</dbReference>
<dbReference type="InterPro" id="IPR001564">
    <property type="entry name" value="Nucleoside_diP_kinase"/>
</dbReference>
<dbReference type="PROSITE" id="PS00469">
    <property type="entry name" value="NDPK"/>
    <property type="match status" value="1"/>
</dbReference>
<dbReference type="RefSeq" id="WP_037548996.1">
    <property type="nucleotide sequence ID" value="NZ_JNUP01000067.1"/>
</dbReference>
<evidence type="ECO:0000259" key="17">
    <source>
        <dbReference type="SMART" id="SM00562"/>
    </source>
</evidence>
<dbReference type="EMBL" id="JNUP01000067">
    <property type="protein sequence ID" value="KGE71256.1"/>
    <property type="molecule type" value="Genomic_DNA"/>
</dbReference>
<comment type="similarity">
    <text evidence="2 13 14 15">Belongs to the NDK family.</text>
</comment>
<evidence type="ECO:0000256" key="9">
    <source>
        <dbReference type="ARBA" id="ARBA00022777"/>
    </source>
</evidence>
<evidence type="ECO:0000313" key="18">
    <source>
        <dbReference type="EMBL" id="KGE71256.1"/>
    </source>
</evidence>
<evidence type="ECO:0000256" key="12">
    <source>
        <dbReference type="ARBA" id="ARBA00023080"/>
    </source>
</evidence>
<keyword evidence="7 13" id="KW-0479">Metal-binding</keyword>
<evidence type="ECO:0000256" key="8">
    <source>
        <dbReference type="ARBA" id="ARBA00022741"/>
    </source>
</evidence>
<keyword evidence="6 13" id="KW-0808">Transferase</keyword>
<organism evidence="18 19">
    <name type="scientific">Spirochaeta lutea</name>
    <dbReference type="NCBI Taxonomy" id="1480694"/>
    <lineage>
        <taxon>Bacteria</taxon>
        <taxon>Pseudomonadati</taxon>
        <taxon>Spirochaetota</taxon>
        <taxon>Spirochaetia</taxon>
        <taxon>Spirochaetales</taxon>
        <taxon>Spirochaetaceae</taxon>
        <taxon>Spirochaeta</taxon>
    </lineage>
</organism>
<keyword evidence="19" id="KW-1185">Reference proteome</keyword>
<evidence type="ECO:0000256" key="6">
    <source>
        <dbReference type="ARBA" id="ARBA00022679"/>
    </source>
</evidence>
<comment type="subcellular location">
    <subcellularLocation>
        <location evidence="13">Cytoplasm</location>
    </subcellularLocation>
</comment>
<dbReference type="AlphaFoldDB" id="A0A098QUK8"/>
<evidence type="ECO:0000256" key="13">
    <source>
        <dbReference type="HAMAP-Rule" id="MF_00451"/>
    </source>
</evidence>
<dbReference type="GO" id="GO:0004550">
    <property type="term" value="F:nucleoside diphosphate kinase activity"/>
    <property type="evidence" value="ECO:0007669"/>
    <property type="project" value="UniProtKB-UniRule"/>
</dbReference>
<dbReference type="InterPro" id="IPR036850">
    <property type="entry name" value="NDK-like_dom_sf"/>
</dbReference>
<evidence type="ECO:0000256" key="16">
    <source>
        <dbReference type="RuleBase" id="RU004013"/>
    </source>
</evidence>
<feature type="binding site" evidence="13 14">
    <location>
        <position position="11"/>
    </location>
    <ligand>
        <name>ATP</name>
        <dbReference type="ChEBI" id="CHEBI:30616"/>
    </ligand>
</feature>
<dbReference type="STRING" id="1480694.DC28_12475"/>
<keyword evidence="12 13" id="KW-0546">Nucleotide metabolism</keyword>
<dbReference type="SMART" id="SM00562">
    <property type="entry name" value="NDK"/>
    <property type="match status" value="1"/>
</dbReference>
<feature type="binding site" evidence="13 14">
    <location>
        <position position="104"/>
    </location>
    <ligand>
        <name>ATP</name>
        <dbReference type="ChEBI" id="CHEBI:30616"/>
    </ligand>
</feature>
<dbReference type="PANTHER" id="PTHR11349">
    <property type="entry name" value="NUCLEOSIDE DIPHOSPHATE KINASE"/>
    <property type="match status" value="1"/>
</dbReference>
<dbReference type="InterPro" id="IPR023005">
    <property type="entry name" value="Nucleoside_diP_kinase_AS"/>
</dbReference>
<keyword evidence="8 13" id="KW-0547">Nucleotide-binding</keyword>
<dbReference type="HAMAP" id="MF_00451">
    <property type="entry name" value="NDP_kinase"/>
    <property type="match status" value="1"/>
</dbReference>
<keyword evidence="5 13" id="KW-0597">Phosphoprotein</keyword>
<feature type="domain" description="Nucleoside diphosphate kinase-like" evidence="17">
    <location>
        <begin position="3"/>
        <end position="140"/>
    </location>
</feature>
<keyword evidence="13" id="KW-0963">Cytoplasm</keyword>
<dbReference type="PRINTS" id="PR01243">
    <property type="entry name" value="NUCDPKINASE"/>
</dbReference>
<evidence type="ECO:0000256" key="3">
    <source>
        <dbReference type="ARBA" id="ARBA00012966"/>
    </source>
</evidence>
<comment type="catalytic activity">
    <reaction evidence="13">
        <text>a ribonucleoside 5'-diphosphate + ATP = a ribonucleoside 5'-triphosphate + ADP</text>
        <dbReference type="Rhea" id="RHEA:18113"/>
        <dbReference type="ChEBI" id="CHEBI:30616"/>
        <dbReference type="ChEBI" id="CHEBI:57930"/>
        <dbReference type="ChEBI" id="CHEBI:61557"/>
        <dbReference type="ChEBI" id="CHEBI:456216"/>
        <dbReference type="EC" id="2.7.4.6"/>
    </reaction>
</comment>
<comment type="subunit">
    <text evidence="13">Homotetramer.</text>
</comment>
<comment type="cofactor">
    <cofactor evidence="1 13">
        <name>Mg(2+)</name>
        <dbReference type="ChEBI" id="CHEBI:18420"/>
    </cofactor>
</comment>
<dbReference type="PROSITE" id="PS51374">
    <property type="entry name" value="NDPK_LIKE"/>
    <property type="match status" value="1"/>
</dbReference>
<keyword evidence="10 13" id="KW-0067">ATP-binding</keyword>
<proteinExistence type="inferred from homology"/>
<protein>
    <recommendedName>
        <fullName evidence="4 13">Nucleoside diphosphate kinase</fullName>
        <shortName evidence="13">NDK</shortName>
        <shortName evidence="13">NDP kinase</shortName>
        <ecNumber evidence="3 13">2.7.4.6</ecNumber>
    </recommendedName>
    <alternativeName>
        <fullName evidence="13">Nucleoside-2-P kinase</fullName>
    </alternativeName>
</protein>
<dbReference type="CDD" id="cd04413">
    <property type="entry name" value="NDPk_I"/>
    <property type="match status" value="1"/>
</dbReference>
<evidence type="ECO:0000256" key="2">
    <source>
        <dbReference type="ARBA" id="ARBA00008142"/>
    </source>
</evidence>
<feature type="active site" description="Pros-phosphohistidine intermediate" evidence="13 14">
    <location>
        <position position="117"/>
    </location>
</feature>
<keyword evidence="9 13" id="KW-0418">Kinase</keyword>
<dbReference type="EC" id="2.7.4.6" evidence="3 13"/>
<dbReference type="FunFam" id="3.30.70.141:FF:000003">
    <property type="entry name" value="Nucleoside diphosphate kinase"/>
    <property type="match status" value="1"/>
</dbReference>